<dbReference type="InterPro" id="IPR046368">
    <property type="entry name" value="Tag1"/>
</dbReference>
<dbReference type="PANTHER" id="PTHR35895:SF3">
    <property type="entry name" value="PRE-RRNA PROCESSING PROTEIN"/>
    <property type="match status" value="1"/>
</dbReference>
<organism evidence="6 7">
    <name type="scientific">Aspergillus thermomutatus</name>
    <name type="common">Neosartorya pseudofischeri</name>
    <dbReference type="NCBI Taxonomy" id="41047"/>
    <lineage>
        <taxon>Eukaryota</taxon>
        <taxon>Fungi</taxon>
        <taxon>Dikarya</taxon>
        <taxon>Ascomycota</taxon>
        <taxon>Pezizomycotina</taxon>
        <taxon>Eurotiomycetes</taxon>
        <taxon>Eurotiomycetidae</taxon>
        <taxon>Eurotiales</taxon>
        <taxon>Aspergillaceae</taxon>
        <taxon>Aspergillus</taxon>
        <taxon>Aspergillus subgen. Fumigati</taxon>
    </lineage>
</organism>
<evidence type="ECO:0000259" key="3">
    <source>
        <dbReference type="Pfam" id="PF22786"/>
    </source>
</evidence>
<dbReference type="VEuPathDB" id="FungiDB:CDV56_107475"/>
<dbReference type="OrthoDB" id="5596576at2759"/>
<dbReference type="PANTHER" id="PTHR35895">
    <property type="entry name" value="CHROMOSOME 16, WHOLE GENOME SHOTGUN SEQUENCE"/>
    <property type="match status" value="1"/>
</dbReference>
<dbReference type="Pfam" id="PF22786">
    <property type="entry name" value="Tag1_C"/>
    <property type="match status" value="1"/>
</dbReference>
<keyword evidence="2" id="KW-1133">Transmembrane helix</keyword>
<dbReference type="GO" id="GO:0000329">
    <property type="term" value="C:fungal-type vacuole membrane"/>
    <property type="evidence" value="ECO:0007669"/>
    <property type="project" value="InterPro"/>
</dbReference>
<dbReference type="AlphaFoldDB" id="A0A397H220"/>
<feature type="transmembrane region" description="Helical" evidence="2">
    <location>
        <begin position="94"/>
        <end position="118"/>
    </location>
</feature>
<evidence type="ECO:0000313" key="7">
    <source>
        <dbReference type="Proteomes" id="UP000215305"/>
    </source>
</evidence>
<feature type="compositionally biased region" description="Polar residues" evidence="1">
    <location>
        <begin position="16"/>
        <end position="33"/>
    </location>
</feature>
<name>A0A397H220_ASPTH</name>
<feature type="region of interest" description="Disordered" evidence="1">
    <location>
        <begin position="1"/>
        <end position="42"/>
    </location>
</feature>
<reference evidence="6" key="1">
    <citation type="submission" date="2018-08" db="EMBL/GenBank/DDBJ databases">
        <title>Draft genome sequence of azole-resistant Aspergillus thermomutatus (Neosartorya pseudofischeri) strain HMR AF 39, isolated from a human nasal aspirate.</title>
        <authorList>
            <person name="Parent-Michaud M."/>
            <person name="Dufresne P.J."/>
            <person name="Fournier E."/>
            <person name="Martineau C."/>
            <person name="Moreira S."/>
            <person name="Perkins V."/>
            <person name="De Repentigny L."/>
            <person name="Dufresne S.F."/>
        </authorList>
    </citation>
    <scope>NUCLEOTIDE SEQUENCE [LARGE SCALE GENOMIC DNA]</scope>
    <source>
        <strain evidence="6">HMR AF 39</strain>
    </source>
</reference>
<evidence type="ECO:0000259" key="5">
    <source>
        <dbReference type="Pfam" id="PF26153"/>
    </source>
</evidence>
<proteinExistence type="predicted"/>
<dbReference type="Pfam" id="PF26174">
    <property type="entry name" value="LEA-2_1"/>
    <property type="match status" value="1"/>
</dbReference>
<dbReference type="EMBL" id="NKHU02000082">
    <property type="protein sequence ID" value="RHZ57182.1"/>
    <property type="molecule type" value="Genomic_DNA"/>
</dbReference>
<feature type="domain" description="Tag1-like fifth Ig-like" evidence="5">
    <location>
        <begin position="747"/>
        <end position="858"/>
    </location>
</feature>
<dbReference type="InterPro" id="IPR059066">
    <property type="entry name" value="Ig_Tag1-like_5th"/>
</dbReference>
<dbReference type="Proteomes" id="UP000215305">
    <property type="component" value="Unassembled WGS sequence"/>
</dbReference>
<dbReference type="GeneID" id="38129449"/>
<dbReference type="InterPro" id="IPR059065">
    <property type="entry name" value="Ig_Tag1-like_4th"/>
</dbReference>
<feature type="compositionally biased region" description="Basic and acidic residues" evidence="1">
    <location>
        <begin position="1"/>
        <end position="15"/>
    </location>
</feature>
<keyword evidence="2" id="KW-0472">Membrane</keyword>
<feature type="domain" description="Tag1-like fourth Ig-like" evidence="4">
    <location>
        <begin position="604"/>
        <end position="719"/>
    </location>
</feature>
<dbReference type="RefSeq" id="XP_026614940.1">
    <property type="nucleotide sequence ID" value="XM_026761094.1"/>
</dbReference>
<dbReference type="Pfam" id="PF26150">
    <property type="entry name" value="LEA-2_4"/>
    <property type="match status" value="1"/>
</dbReference>
<evidence type="ECO:0000313" key="6">
    <source>
        <dbReference type="EMBL" id="RHZ57182.1"/>
    </source>
</evidence>
<evidence type="ECO:0008006" key="8">
    <source>
        <dbReference type="Google" id="ProtNLM"/>
    </source>
</evidence>
<gene>
    <name evidence="6" type="ORF">CDV56_107475</name>
</gene>
<evidence type="ECO:0000256" key="2">
    <source>
        <dbReference type="SAM" id="Phobius"/>
    </source>
</evidence>
<evidence type="ECO:0000259" key="4">
    <source>
        <dbReference type="Pfam" id="PF26150"/>
    </source>
</evidence>
<keyword evidence="7" id="KW-1185">Reference proteome</keyword>
<feature type="domain" description="Tag1 C-terminal" evidence="3">
    <location>
        <begin position="481"/>
        <end position="593"/>
    </location>
</feature>
<protein>
    <recommendedName>
        <fullName evidence="8">Pre-rRNA processing protein</fullName>
    </recommendedName>
</protein>
<accession>A0A397H220</accession>
<dbReference type="Pfam" id="PF26153">
    <property type="entry name" value="LEA-2L_5"/>
    <property type="match status" value="1"/>
</dbReference>
<evidence type="ECO:0000256" key="1">
    <source>
        <dbReference type="SAM" id="MobiDB-lite"/>
    </source>
</evidence>
<keyword evidence="2" id="KW-0812">Transmembrane</keyword>
<comment type="caution">
    <text evidence="6">The sequence shown here is derived from an EMBL/GenBank/DDBJ whole genome shotgun (WGS) entry which is preliminary data.</text>
</comment>
<dbReference type="Gene3D" id="2.60.40.1820">
    <property type="match status" value="1"/>
</dbReference>
<dbReference type="InterPro" id="IPR055011">
    <property type="entry name" value="Tag1_C"/>
</dbReference>
<sequence>MADEESRPLLNEDTKSSSPNRPRSTDGLSSQPDRTVRTFELSSESTPLLVRRDDGDIVAYGTAPRRASASSSGSEASDIHKYSKRLSDSIRWQFLCALITLIAIVSILVFAFVAPAIVKEYAKEAAVFKPTDISINSTTADGVRTRIQGKFVLDGDRVEKRPVRTLGRLVTWISREVETGQSEVQVYLPDYGNILAGTASLPSIKVNVQNGHTNNVDFLADLTAGDLQGIRAVADDWVGGRLGQLRVDGKATVHLKSGLLSLGEQIVTDSVTFEDKDFPALPDVKISKLNVYDLDTPGGSGALAFDVSLTASIDSPLSLTIPSLGFELLVPNCSPGDPNILVADAITKEFQVEPGHSTVMNVVGTMQGLSDELITACPGRKDSPLDFLVKSYMDGRQTTVYIRGADNPSLETPPWLADILKGVTVPMPFTGHALDNLVKNYTMSDVHLSLPDPFAEPDSEESQPRISALVKVLVALPEQINLHIDIPHVRANADVFYHGKKLGVMNLPKWQPANASYIKDTDGSPALFVNFAMKDAPLKVTDEDALTEILQSLIFEGKSVDLRVVAAVDAEVATGLGQFAVRGIPAEGAVQVKPPYSGSFDKLMPRLESLEVGPTTDSSMLVNTRVNVTNPTEYSASVPYADFMMLYNGTKVAHITALDIALASKADSTIQVDFLWEPSEGGQDGVDAGREFLSKCASGSNITVTVQGHEGTIPALPKFGRALSKLGFEFQLPRMSIPGSPKTPNGDDGNTKFIQEATLHLWSSTAEFTLFSPLPKTPIDIMSLQANAYYLGHEEIGSIDYSIPFQVPPGVSKTPRLPVEMNPNGIGYDALKRALGGSLELDAMATVDVRVGHYTATIDYHGKGIQANVKI</sequence>